<reference evidence="1 2" key="2">
    <citation type="journal article" date="2011" name="Stand. Genomic Sci.">
        <title>Complete genome sequence of Isosphaera pallida type strain (IS1B).</title>
        <authorList>
            <consortium name="US DOE Joint Genome Institute (JGI-PGF)"/>
            <person name="Goker M."/>
            <person name="Cleland D."/>
            <person name="Saunders E."/>
            <person name="Lapidus A."/>
            <person name="Nolan M."/>
            <person name="Lucas S."/>
            <person name="Hammon N."/>
            <person name="Deshpande S."/>
            <person name="Cheng J.F."/>
            <person name="Tapia R."/>
            <person name="Han C."/>
            <person name="Goodwin L."/>
            <person name="Pitluck S."/>
            <person name="Liolios K."/>
            <person name="Pagani I."/>
            <person name="Ivanova N."/>
            <person name="Mavromatis K."/>
            <person name="Pati A."/>
            <person name="Chen A."/>
            <person name="Palaniappan K."/>
            <person name="Land M."/>
            <person name="Hauser L."/>
            <person name="Chang Y.J."/>
            <person name="Jeffries C.D."/>
            <person name="Detter J.C."/>
            <person name="Beck B."/>
            <person name="Woyke T."/>
            <person name="Bristow J."/>
            <person name="Eisen J.A."/>
            <person name="Markowitz V."/>
            <person name="Hugenholtz P."/>
            <person name="Kyrpides N.C."/>
            <person name="Klenk H.P."/>
        </authorList>
    </citation>
    <scope>NUCLEOTIDE SEQUENCE [LARGE SCALE GENOMIC DNA]</scope>
    <source>
        <strain evidence="2">ATCC 43644 / DSM 9630 / IS1B</strain>
    </source>
</reference>
<dbReference type="STRING" id="575540.Isop_2458"/>
<accession>E8QXI4</accession>
<evidence type="ECO:0000313" key="2">
    <source>
        <dbReference type="Proteomes" id="UP000008631"/>
    </source>
</evidence>
<dbReference type="Proteomes" id="UP000008631">
    <property type="component" value="Chromosome"/>
</dbReference>
<dbReference type="AlphaFoldDB" id="E8QXI4"/>
<name>E8QXI4_ISOPI</name>
<dbReference type="KEGG" id="ipa:Isop_2458"/>
<dbReference type="EMBL" id="CP002353">
    <property type="protein sequence ID" value="ADV63032.1"/>
    <property type="molecule type" value="Genomic_DNA"/>
</dbReference>
<reference key="1">
    <citation type="submission" date="2010-11" db="EMBL/GenBank/DDBJ databases">
        <title>The complete sequence of chromosome of Isophaera pallida ATCC 43644.</title>
        <authorList>
            <consortium name="US DOE Joint Genome Institute (JGI-PGF)"/>
            <person name="Lucas S."/>
            <person name="Copeland A."/>
            <person name="Lapidus A."/>
            <person name="Bruce D."/>
            <person name="Goodwin L."/>
            <person name="Pitluck S."/>
            <person name="Kyrpides N."/>
            <person name="Mavromatis K."/>
            <person name="Pagani I."/>
            <person name="Ivanova N."/>
            <person name="Saunders E."/>
            <person name="Brettin T."/>
            <person name="Detter J.C."/>
            <person name="Han C."/>
            <person name="Tapia R."/>
            <person name="Land M."/>
            <person name="Hauser L."/>
            <person name="Markowitz V."/>
            <person name="Cheng J.-F."/>
            <person name="Hugenholtz P."/>
            <person name="Woyke T."/>
            <person name="Wu D."/>
            <person name="Eisen J.A."/>
        </authorList>
    </citation>
    <scope>NUCLEOTIDE SEQUENCE</scope>
    <source>
        <strain>ATCC 43644</strain>
    </source>
</reference>
<evidence type="ECO:0000313" key="1">
    <source>
        <dbReference type="EMBL" id="ADV63032.1"/>
    </source>
</evidence>
<protein>
    <submittedName>
        <fullName evidence="1">Uncharacterized protein</fullName>
    </submittedName>
</protein>
<gene>
    <name evidence="1" type="ordered locus">Isop_2458</name>
</gene>
<dbReference type="OrthoDB" id="289385at2"/>
<sequence>MRLWQALEALPGPAAVLAEWRRLAGAEGLDLLTPYLQPLPRLAASYPRLVGGEPTYPYEVVEHGPDDFVGVCPETEDRIVLARNDLVIYELDWPLFLADIAAALGFQYRAAGTDGLPAATRLVGDYRPAAGYSFPVYLTVPLESRSLTGAVCMLVSLSDGAFVLSTPTRCRLRPDAQQILERKRCCFLPLEEALAATGPRQWQATEAAVQALQGFTGLHVPSPEANDGTAFFPTPAGATWADLSIRFVDGHSVAVRVGAAGGTYHYAQMGMADGRNASPTKQWELLQVLARNHGVLTWKSPDASRKNKKRRELLARDLKAFFRIDGEPIVATDDGKGWRTTFALASDA</sequence>
<dbReference type="RefSeq" id="WP_013565320.1">
    <property type="nucleotide sequence ID" value="NC_014962.1"/>
</dbReference>
<dbReference type="InParanoid" id="E8QXI4"/>
<dbReference type="HOGENOM" id="CLU_067050_0_0_0"/>
<organism evidence="1 2">
    <name type="scientific">Isosphaera pallida (strain ATCC 43644 / DSM 9630 / IS1B)</name>
    <dbReference type="NCBI Taxonomy" id="575540"/>
    <lineage>
        <taxon>Bacteria</taxon>
        <taxon>Pseudomonadati</taxon>
        <taxon>Planctomycetota</taxon>
        <taxon>Planctomycetia</taxon>
        <taxon>Isosphaerales</taxon>
        <taxon>Isosphaeraceae</taxon>
        <taxon>Isosphaera</taxon>
    </lineage>
</organism>
<proteinExistence type="predicted"/>
<dbReference type="eggNOG" id="ENOG502Z92E">
    <property type="taxonomic scope" value="Bacteria"/>
</dbReference>
<keyword evidence="2" id="KW-1185">Reference proteome</keyword>